<feature type="transmembrane region" description="Helical" evidence="8">
    <location>
        <begin position="28"/>
        <end position="46"/>
    </location>
</feature>
<dbReference type="PANTHER" id="PTHR30561:SF7">
    <property type="entry name" value="GUANIDINIUM EFFLUX SYSTEM SUBUNIT GDNC-RELATED"/>
    <property type="match status" value="1"/>
</dbReference>
<feature type="transmembrane region" description="Helical" evidence="8">
    <location>
        <begin position="5"/>
        <end position="22"/>
    </location>
</feature>
<protein>
    <submittedName>
        <fullName evidence="9">Multidrug efflux SMR transporter</fullName>
    </submittedName>
</protein>
<sequence>MNRNWMYVFLGGLIEIVWVSGLKHSDTALQWTGTVIAIAASFYLIVEASKRLPVGTVYAVFTGIGTGGTVAAEMILFGEPFQVTKVLLIGVLLAGVVGLKLVTADSDDASDAPSGREVRS</sequence>
<evidence type="ECO:0000256" key="3">
    <source>
        <dbReference type="ARBA" id="ARBA00022475"/>
    </source>
</evidence>
<keyword evidence="6 8" id="KW-0472">Membrane</keyword>
<keyword evidence="2" id="KW-0813">Transport</keyword>
<dbReference type="Pfam" id="PF00893">
    <property type="entry name" value="Multi_Drug_Res"/>
    <property type="match status" value="1"/>
</dbReference>
<dbReference type="EMBL" id="JABBPN010000001">
    <property type="protein sequence ID" value="NMO94532.1"/>
    <property type="molecule type" value="Genomic_DNA"/>
</dbReference>
<gene>
    <name evidence="9" type="ORF">HII30_01855</name>
</gene>
<evidence type="ECO:0000256" key="4">
    <source>
        <dbReference type="ARBA" id="ARBA00022692"/>
    </source>
</evidence>
<dbReference type="InterPro" id="IPR000390">
    <property type="entry name" value="Small_drug/metabolite_transptr"/>
</dbReference>
<evidence type="ECO:0000313" key="9">
    <source>
        <dbReference type="EMBL" id="NMO94532.1"/>
    </source>
</evidence>
<dbReference type="InterPro" id="IPR045324">
    <property type="entry name" value="Small_multidrug_res"/>
</dbReference>
<accession>A0A848M342</accession>
<evidence type="ECO:0000313" key="10">
    <source>
        <dbReference type="Proteomes" id="UP000565468"/>
    </source>
</evidence>
<evidence type="ECO:0000256" key="6">
    <source>
        <dbReference type="ARBA" id="ARBA00023136"/>
    </source>
</evidence>
<feature type="transmembrane region" description="Helical" evidence="8">
    <location>
        <begin position="58"/>
        <end position="77"/>
    </location>
</feature>
<keyword evidence="10" id="KW-1185">Reference proteome</keyword>
<comment type="similarity">
    <text evidence="7">Belongs to the drug/metabolite transporter (DMT) superfamily. Small multidrug resistance (SMR) (TC 2.A.7.1) family.</text>
</comment>
<feature type="transmembrane region" description="Helical" evidence="8">
    <location>
        <begin position="83"/>
        <end position="102"/>
    </location>
</feature>
<comment type="subcellular location">
    <subcellularLocation>
        <location evidence="1 7">Cell membrane</location>
        <topology evidence="1 7">Multi-pass membrane protein</topology>
    </subcellularLocation>
</comment>
<keyword evidence="5 8" id="KW-1133">Transmembrane helix</keyword>
<dbReference type="GO" id="GO:0022857">
    <property type="term" value="F:transmembrane transporter activity"/>
    <property type="evidence" value="ECO:0007669"/>
    <property type="project" value="InterPro"/>
</dbReference>
<evidence type="ECO:0000256" key="7">
    <source>
        <dbReference type="RuleBase" id="RU003942"/>
    </source>
</evidence>
<evidence type="ECO:0000256" key="5">
    <source>
        <dbReference type="ARBA" id="ARBA00022989"/>
    </source>
</evidence>
<keyword evidence="4 7" id="KW-0812">Transmembrane</keyword>
<dbReference type="AlphaFoldDB" id="A0A848M342"/>
<comment type="caution">
    <text evidence="9">The sequence shown here is derived from an EMBL/GenBank/DDBJ whole genome shotgun (WGS) entry which is preliminary data.</text>
</comment>
<dbReference type="RefSeq" id="WP_169503215.1">
    <property type="nucleotide sequence ID" value="NZ_JABBPN010000001.1"/>
</dbReference>
<keyword evidence="3" id="KW-1003">Cell membrane</keyword>
<proteinExistence type="inferred from homology"/>
<evidence type="ECO:0000256" key="8">
    <source>
        <dbReference type="SAM" id="Phobius"/>
    </source>
</evidence>
<reference evidence="9 10" key="1">
    <citation type="submission" date="2020-04" db="EMBL/GenBank/DDBJ databases">
        <title>Paenibacillus algicola sp. nov., a novel marine bacterium producing alginate lyase.</title>
        <authorList>
            <person name="Huang H."/>
        </authorList>
    </citation>
    <scope>NUCLEOTIDE SEQUENCE [LARGE SCALE GENOMIC DNA]</scope>
    <source>
        <strain evidence="9 10">L7-75</strain>
    </source>
</reference>
<organism evidence="9 10">
    <name type="scientific">Paenibacillus lemnae</name>
    <dbReference type="NCBI Taxonomy" id="1330551"/>
    <lineage>
        <taxon>Bacteria</taxon>
        <taxon>Bacillati</taxon>
        <taxon>Bacillota</taxon>
        <taxon>Bacilli</taxon>
        <taxon>Bacillales</taxon>
        <taxon>Paenibacillaceae</taxon>
        <taxon>Paenibacillus</taxon>
    </lineage>
</organism>
<dbReference type="PANTHER" id="PTHR30561">
    <property type="entry name" value="SMR FAMILY PROTON-DEPENDENT DRUG EFFLUX TRANSPORTER SUGE"/>
    <property type="match status" value="1"/>
</dbReference>
<evidence type="ECO:0000256" key="2">
    <source>
        <dbReference type="ARBA" id="ARBA00022448"/>
    </source>
</evidence>
<dbReference type="FunFam" id="1.10.3730.20:FF:000001">
    <property type="entry name" value="Quaternary ammonium compound resistance transporter SugE"/>
    <property type="match status" value="1"/>
</dbReference>
<dbReference type="InterPro" id="IPR037185">
    <property type="entry name" value="EmrE-like"/>
</dbReference>
<dbReference type="Proteomes" id="UP000565468">
    <property type="component" value="Unassembled WGS sequence"/>
</dbReference>
<dbReference type="SUPFAM" id="SSF103481">
    <property type="entry name" value="Multidrug resistance efflux transporter EmrE"/>
    <property type="match status" value="1"/>
</dbReference>
<dbReference type="Gene3D" id="1.10.3730.20">
    <property type="match status" value="1"/>
</dbReference>
<dbReference type="GO" id="GO:0005886">
    <property type="term" value="C:plasma membrane"/>
    <property type="evidence" value="ECO:0007669"/>
    <property type="project" value="UniProtKB-SubCell"/>
</dbReference>
<evidence type="ECO:0000256" key="1">
    <source>
        <dbReference type="ARBA" id="ARBA00004651"/>
    </source>
</evidence>
<name>A0A848M342_PAELE</name>